<evidence type="ECO:0000313" key="1">
    <source>
        <dbReference type="EMBL" id="BBH19841.1"/>
    </source>
</evidence>
<protein>
    <submittedName>
        <fullName evidence="1">Uncharacterized protein</fullName>
    </submittedName>
</protein>
<evidence type="ECO:0000313" key="2">
    <source>
        <dbReference type="Proteomes" id="UP000275368"/>
    </source>
</evidence>
<keyword evidence="2" id="KW-1185">Reference proteome</keyword>
<organism evidence="1 2">
    <name type="scientific">Paenibacillus baekrokdamisoli</name>
    <dbReference type="NCBI Taxonomy" id="1712516"/>
    <lineage>
        <taxon>Bacteria</taxon>
        <taxon>Bacillati</taxon>
        <taxon>Bacillota</taxon>
        <taxon>Bacilli</taxon>
        <taxon>Bacillales</taxon>
        <taxon>Paenibacillaceae</taxon>
        <taxon>Paenibacillus</taxon>
    </lineage>
</organism>
<dbReference type="Proteomes" id="UP000275368">
    <property type="component" value="Chromosome"/>
</dbReference>
<dbReference type="KEGG" id="pbk:Back11_11860"/>
<sequence>MGDFLRNPMSVSRYTRDNGTVVNFANAMNEDGSLNVKLKDGSNGGSPAEVNVTTMSKGTVTSVISDKSASFESTEFEAIGYNALDLNITITGTAVFAVKIKGAQLSGGIYTDRYDVGLFNASRGLTIPQVSDYYKIEIVLKSGTGKCFVDVQPCNVYGSLQRPSYKEYIMAINETLAANAESAIFTVYNTDWVRGIKLLVKSPIVGYQPSYRDMASNGDISGGNNIGSAQTLANFWRSSSLNPGSFVPPAYGMQFSLKNTDAALTGLVQAHIILMGA</sequence>
<dbReference type="EMBL" id="AP019308">
    <property type="protein sequence ID" value="BBH19841.1"/>
    <property type="molecule type" value="Genomic_DNA"/>
</dbReference>
<gene>
    <name evidence="1" type="ORF">Back11_11860</name>
</gene>
<accession>A0A3G9J1X0</accession>
<proteinExistence type="predicted"/>
<dbReference type="RefSeq" id="WP_125654476.1">
    <property type="nucleotide sequence ID" value="NZ_JACHXC010000007.1"/>
</dbReference>
<reference evidence="1 2" key="1">
    <citation type="submission" date="2018-11" db="EMBL/GenBank/DDBJ databases">
        <title>Complete genome sequence of Paenibacillus baekrokdamisoli strain KCTC 33723.</title>
        <authorList>
            <person name="Kang S.W."/>
            <person name="Lee K.C."/>
            <person name="Kim K.K."/>
            <person name="Kim J.S."/>
            <person name="Kim D.S."/>
            <person name="Ko S.H."/>
            <person name="Yang S.H."/>
            <person name="Lee J.S."/>
        </authorList>
    </citation>
    <scope>NUCLEOTIDE SEQUENCE [LARGE SCALE GENOMIC DNA]</scope>
    <source>
        <strain evidence="1 2">KCTC 33723</strain>
    </source>
</reference>
<dbReference type="AlphaFoldDB" id="A0A3G9J1X0"/>
<name>A0A3G9J1X0_9BACL</name>